<dbReference type="PANTHER" id="PTHR10859:SF91">
    <property type="entry name" value="DOLICHYL-PHOSPHATE BETA-GLUCOSYLTRANSFERASE"/>
    <property type="match status" value="1"/>
</dbReference>
<name>A6GBC8_9BACT</name>
<dbReference type="PANTHER" id="PTHR10859">
    <property type="entry name" value="GLYCOSYL TRANSFERASE"/>
    <property type="match status" value="1"/>
</dbReference>
<dbReference type="RefSeq" id="WP_006974019.1">
    <property type="nucleotide sequence ID" value="NZ_ABCS01000057.1"/>
</dbReference>
<comment type="caution">
    <text evidence="2">The sequence shown here is derived from an EMBL/GenBank/DDBJ whole genome shotgun (WGS) entry which is preliminary data.</text>
</comment>
<dbReference type="Gene3D" id="3.90.550.10">
    <property type="entry name" value="Spore Coat Polysaccharide Biosynthesis Protein SpsA, Chain A"/>
    <property type="match status" value="1"/>
</dbReference>
<protein>
    <submittedName>
        <fullName evidence="2">Putative enzyme</fullName>
    </submittedName>
</protein>
<evidence type="ECO:0000259" key="1">
    <source>
        <dbReference type="Pfam" id="PF00535"/>
    </source>
</evidence>
<dbReference type="InterPro" id="IPR029044">
    <property type="entry name" value="Nucleotide-diphossugar_trans"/>
</dbReference>
<dbReference type="AlphaFoldDB" id="A6GBC8"/>
<evidence type="ECO:0000313" key="3">
    <source>
        <dbReference type="Proteomes" id="UP000005801"/>
    </source>
</evidence>
<proteinExistence type="predicted"/>
<dbReference type="CDD" id="cd04179">
    <property type="entry name" value="DPM_DPG-synthase_like"/>
    <property type="match status" value="1"/>
</dbReference>
<dbReference type="OrthoDB" id="9810303at2"/>
<organism evidence="2 3">
    <name type="scientific">Plesiocystis pacifica SIR-1</name>
    <dbReference type="NCBI Taxonomy" id="391625"/>
    <lineage>
        <taxon>Bacteria</taxon>
        <taxon>Pseudomonadati</taxon>
        <taxon>Myxococcota</taxon>
        <taxon>Polyangia</taxon>
        <taxon>Nannocystales</taxon>
        <taxon>Nannocystaceae</taxon>
        <taxon>Plesiocystis</taxon>
    </lineage>
</organism>
<accession>A6GBC8</accession>
<dbReference type="SUPFAM" id="SSF53448">
    <property type="entry name" value="Nucleotide-diphospho-sugar transferases"/>
    <property type="match status" value="1"/>
</dbReference>
<dbReference type="InterPro" id="IPR001173">
    <property type="entry name" value="Glyco_trans_2-like"/>
</dbReference>
<dbReference type="EMBL" id="ABCS01000057">
    <property type="protein sequence ID" value="EDM76837.1"/>
    <property type="molecule type" value="Genomic_DNA"/>
</dbReference>
<keyword evidence="3" id="KW-1185">Reference proteome</keyword>
<feature type="domain" description="Glycosyltransferase 2-like" evidence="1">
    <location>
        <begin position="12"/>
        <end position="133"/>
    </location>
</feature>
<evidence type="ECO:0000313" key="2">
    <source>
        <dbReference type="EMBL" id="EDM76837.1"/>
    </source>
</evidence>
<dbReference type="STRING" id="391625.PPSIR1_04493"/>
<sequence length="244" mass="26477">MSEEATGFRPCAVIPTYDNPDTVRDVVVAVGEHLPVVLVDDGSGAAGREAVAAIGREGLAHVHHRAANGGKGAGVTTGFELAHELGYTHALQIDADGQHELGDIPRFVEAAAARPEALILGAPIYDESAPKGRLIGRQITQFWTNVETYGRVIDDPMCGFRVYPVAASIPVAQRCGKRMDFDIEIAVRLVWAGLPVVNLPTQVRYPEGGVSHFHMVRDNARISWMHSKLVLTSWGRLLARPFWA</sequence>
<dbReference type="Pfam" id="PF00535">
    <property type="entry name" value="Glycos_transf_2"/>
    <property type="match status" value="1"/>
</dbReference>
<dbReference type="GO" id="GO:0006487">
    <property type="term" value="P:protein N-linked glycosylation"/>
    <property type="evidence" value="ECO:0007669"/>
    <property type="project" value="TreeGrafter"/>
</dbReference>
<reference evidence="2 3" key="1">
    <citation type="submission" date="2007-06" db="EMBL/GenBank/DDBJ databases">
        <authorList>
            <person name="Shimkets L."/>
            <person name="Ferriera S."/>
            <person name="Johnson J."/>
            <person name="Kravitz S."/>
            <person name="Beeson K."/>
            <person name="Sutton G."/>
            <person name="Rogers Y.-H."/>
            <person name="Friedman R."/>
            <person name="Frazier M."/>
            <person name="Venter J.C."/>
        </authorList>
    </citation>
    <scope>NUCLEOTIDE SEQUENCE [LARGE SCALE GENOMIC DNA]</scope>
    <source>
        <strain evidence="2 3">SIR-1</strain>
    </source>
</reference>
<dbReference type="Proteomes" id="UP000005801">
    <property type="component" value="Unassembled WGS sequence"/>
</dbReference>
<dbReference type="eggNOG" id="COG1216">
    <property type="taxonomic scope" value="Bacteria"/>
</dbReference>
<gene>
    <name evidence="2" type="ORF">PPSIR1_04493</name>
</gene>